<keyword evidence="5" id="KW-0408">Iron</keyword>
<dbReference type="GO" id="GO:0046872">
    <property type="term" value="F:metal ion binding"/>
    <property type="evidence" value="ECO:0007669"/>
    <property type="project" value="UniProtKB-KW"/>
</dbReference>
<keyword evidence="3" id="KW-0547">Nucleotide-binding</keyword>
<keyword evidence="2" id="KW-0479">Metal-binding</keyword>
<comment type="catalytic activity">
    <reaction evidence="6">
        <text>P(1),P(4)-bis(5'-adenosyl) tetraphosphate + H2O = 2 ADP + 2 H(+)</text>
        <dbReference type="Rhea" id="RHEA:24252"/>
        <dbReference type="ChEBI" id="CHEBI:15377"/>
        <dbReference type="ChEBI" id="CHEBI:15378"/>
        <dbReference type="ChEBI" id="CHEBI:58141"/>
        <dbReference type="ChEBI" id="CHEBI:456216"/>
        <dbReference type="EC" id="3.6.1.41"/>
    </reaction>
</comment>
<dbReference type="EC" id="3.6.1.41" evidence="1"/>
<evidence type="ECO:0000256" key="5">
    <source>
        <dbReference type="ARBA" id="ARBA00023004"/>
    </source>
</evidence>
<organism evidence="8">
    <name type="scientific">Candidatus Caldatribacterium californiense</name>
    <dbReference type="NCBI Taxonomy" id="1454726"/>
    <lineage>
        <taxon>Bacteria</taxon>
        <taxon>Pseudomonadati</taxon>
        <taxon>Atribacterota</taxon>
        <taxon>Atribacteria</taxon>
        <taxon>Atribacterales</taxon>
        <taxon>Candidatus Caldatribacteriaceae</taxon>
        <taxon>Candidatus Caldatribacterium</taxon>
    </lineage>
</organism>
<dbReference type="CDD" id="cd00077">
    <property type="entry name" value="HDc"/>
    <property type="match status" value="1"/>
</dbReference>
<sequence>MLSPSRVAHSLRVAEEAERLAAIHGEDTFRAHLAGLLHDCARDLPWETLREFLPPYIQENDFPIPEVFHAFAAPAIIERELGLRDFRIFRAIRWHATGCEWMSALDRIVFVADIAEPGRDFPEAREIRQWAYSDLRMGYVLALRTKIEYLLRTYGVVALESLRSWNREIGMLRKEGKMP</sequence>
<evidence type="ECO:0000259" key="7">
    <source>
        <dbReference type="SMART" id="SM00471"/>
    </source>
</evidence>
<accession>A0A7V4DE33</accession>
<evidence type="ECO:0000256" key="6">
    <source>
        <dbReference type="ARBA" id="ARBA00049417"/>
    </source>
</evidence>
<dbReference type="NCBIfam" id="TIGR00488">
    <property type="entry name" value="bis(5'-nucleosyl)-tetraphosphatase (symmetrical) YqeK"/>
    <property type="match status" value="1"/>
</dbReference>
<feature type="domain" description="HD/PDEase" evidence="7">
    <location>
        <begin position="2"/>
        <end position="127"/>
    </location>
</feature>
<dbReference type="SMART" id="SM00471">
    <property type="entry name" value="HDc"/>
    <property type="match status" value="1"/>
</dbReference>
<evidence type="ECO:0000313" key="8">
    <source>
        <dbReference type="EMBL" id="HGI30210.1"/>
    </source>
</evidence>
<dbReference type="GO" id="GO:0000166">
    <property type="term" value="F:nucleotide binding"/>
    <property type="evidence" value="ECO:0007669"/>
    <property type="project" value="UniProtKB-KW"/>
</dbReference>
<proteinExistence type="predicted"/>
<name>A0A7V4DE33_9BACT</name>
<evidence type="ECO:0000256" key="4">
    <source>
        <dbReference type="ARBA" id="ARBA00022801"/>
    </source>
</evidence>
<dbReference type="AlphaFoldDB" id="A0A7V4DE33"/>
<protein>
    <recommendedName>
        <fullName evidence="1">bis(5'-nucleosyl)-tetraphosphatase (symmetrical)</fullName>
        <ecNumber evidence="1">3.6.1.41</ecNumber>
    </recommendedName>
</protein>
<dbReference type="Pfam" id="PF01966">
    <property type="entry name" value="HD"/>
    <property type="match status" value="1"/>
</dbReference>
<dbReference type="PANTHER" id="PTHR35795:SF1">
    <property type="entry name" value="BIS(5'-NUCLEOSYL)-TETRAPHOSPHATASE, SYMMETRICAL"/>
    <property type="match status" value="1"/>
</dbReference>
<dbReference type="InterPro" id="IPR006674">
    <property type="entry name" value="HD_domain"/>
</dbReference>
<dbReference type="Gene3D" id="1.10.3210.10">
    <property type="entry name" value="Hypothetical protein af1432"/>
    <property type="match status" value="1"/>
</dbReference>
<keyword evidence="4" id="KW-0378">Hydrolase</keyword>
<gene>
    <name evidence="8" type="ORF">ENV30_02675</name>
</gene>
<dbReference type="GO" id="GO:0008803">
    <property type="term" value="F:bis(5'-nucleosyl)-tetraphosphatase (symmetrical) activity"/>
    <property type="evidence" value="ECO:0007669"/>
    <property type="project" value="UniProtKB-EC"/>
</dbReference>
<dbReference type="EMBL" id="DTFV01000041">
    <property type="protein sequence ID" value="HGI30210.1"/>
    <property type="molecule type" value="Genomic_DNA"/>
</dbReference>
<evidence type="ECO:0000256" key="3">
    <source>
        <dbReference type="ARBA" id="ARBA00022741"/>
    </source>
</evidence>
<comment type="caution">
    <text evidence="8">The sequence shown here is derived from an EMBL/GenBank/DDBJ whole genome shotgun (WGS) entry which is preliminary data.</text>
</comment>
<reference evidence="8" key="1">
    <citation type="journal article" date="2020" name="mSystems">
        <title>Genome- and Community-Level Interaction Insights into Carbon Utilization and Element Cycling Functions of Hydrothermarchaeota in Hydrothermal Sediment.</title>
        <authorList>
            <person name="Zhou Z."/>
            <person name="Liu Y."/>
            <person name="Xu W."/>
            <person name="Pan J."/>
            <person name="Luo Z.H."/>
            <person name="Li M."/>
        </authorList>
    </citation>
    <scope>NUCLEOTIDE SEQUENCE [LARGE SCALE GENOMIC DNA]</scope>
    <source>
        <strain evidence="8">SpSt-747</strain>
    </source>
</reference>
<dbReference type="InterPro" id="IPR005249">
    <property type="entry name" value="YqeK"/>
</dbReference>
<dbReference type="SUPFAM" id="SSF109604">
    <property type="entry name" value="HD-domain/PDEase-like"/>
    <property type="match status" value="1"/>
</dbReference>
<dbReference type="InterPro" id="IPR051094">
    <property type="entry name" value="Diverse_Catalytic_Enzymes"/>
</dbReference>
<dbReference type="PANTHER" id="PTHR35795">
    <property type="entry name" value="SLR1885 PROTEIN"/>
    <property type="match status" value="1"/>
</dbReference>
<dbReference type="InterPro" id="IPR003607">
    <property type="entry name" value="HD/PDEase_dom"/>
</dbReference>
<evidence type="ECO:0000256" key="1">
    <source>
        <dbReference type="ARBA" id="ARBA00012506"/>
    </source>
</evidence>
<evidence type="ECO:0000256" key="2">
    <source>
        <dbReference type="ARBA" id="ARBA00022723"/>
    </source>
</evidence>